<keyword evidence="2" id="KW-1185">Reference proteome</keyword>
<proteinExistence type="predicted"/>
<dbReference type="Proteomes" id="UP000662747">
    <property type="component" value="Chromosome"/>
</dbReference>
<reference evidence="1 2" key="1">
    <citation type="submission" date="2021-02" db="EMBL/GenBank/DDBJ databases">
        <title>De Novo genome assembly of isolated myxobacteria.</title>
        <authorList>
            <person name="Stevens D.C."/>
        </authorList>
    </citation>
    <scope>NUCLEOTIDE SEQUENCE [LARGE SCALE GENOMIC DNA]</scope>
    <source>
        <strain evidence="2">SCPEA02</strain>
    </source>
</reference>
<evidence type="ECO:0000313" key="1">
    <source>
        <dbReference type="EMBL" id="QSQ24573.1"/>
    </source>
</evidence>
<sequence length="124" mass="13797">MFCSLLSGMRAARKIGAADRAQQAGNIEAALHAYVDALAILGARGVDLEAPWCRSAASVALIGYCRAAQELGRKAELLATLLQWRPSVLAWMRTPLTPDEEEHFRWMEQLFHHLTREFSPPVSH</sequence>
<gene>
    <name evidence="1" type="ORF">JY651_06375</name>
</gene>
<accession>A0ABX7P0P5</accession>
<evidence type="ECO:0000313" key="2">
    <source>
        <dbReference type="Proteomes" id="UP000662747"/>
    </source>
</evidence>
<dbReference type="EMBL" id="CP071090">
    <property type="protein sequence ID" value="QSQ24573.1"/>
    <property type="molecule type" value="Genomic_DNA"/>
</dbReference>
<protein>
    <submittedName>
        <fullName evidence="1">Uncharacterized protein</fullName>
    </submittedName>
</protein>
<dbReference type="RefSeq" id="WP_206726135.1">
    <property type="nucleotide sequence ID" value="NZ_CP071090.1"/>
</dbReference>
<organism evidence="1 2">
    <name type="scientific">Pyxidicoccus parkwayensis</name>
    <dbReference type="NCBI Taxonomy" id="2813578"/>
    <lineage>
        <taxon>Bacteria</taxon>
        <taxon>Pseudomonadati</taxon>
        <taxon>Myxococcota</taxon>
        <taxon>Myxococcia</taxon>
        <taxon>Myxococcales</taxon>
        <taxon>Cystobacterineae</taxon>
        <taxon>Myxococcaceae</taxon>
        <taxon>Pyxidicoccus</taxon>
    </lineage>
</organism>
<name>A0ABX7P0P5_9BACT</name>